<dbReference type="Gene3D" id="3.40.50.40">
    <property type="match status" value="1"/>
</dbReference>
<organism evidence="3 4">
    <name type="scientific">Moraxella pluranimalium</name>
    <dbReference type="NCBI Taxonomy" id="470453"/>
    <lineage>
        <taxon>Bacteria</taxon>
        <taxon>Pseudomonadati</taxon>
        <taxon>Pseudomonadota</taxon>
        <taxon>Gammaproteobacteria</taxon>
        <taxon>Moraxellales</taxon>
        <taxon>Moraxellaceae</taxon>
        <taxon>Moraxella</taxon>
    </lineage>
</organism>
<comment type="caution">
    <text evidence="3">The sequence shown here is derived from an EMBL/GenBank/DDBJ whole genome shotgun (WGS) entry which is preliminary data.</text>
</comment>
<dbReference type="PIRSF" id="PIRSF500176">
    <property type="entry name" value="L_ASNase"/>
    <property type="match status" value="1"/>
</dbReference>
<dbReference type="PANTHER" id="PTHR11707:SF28">
    <property type="entry name" value="60 KDA LYSOPHOSPHOLIPASE"/>
    <property type="match status" value="1"/>
</dbReference>
<feature type="domain" description="L-asparaginase N-terminal" evidence="1">
    <location>
        <begin position="8"/>
        <end position="182"/>
    </location>
</feature>
<reference evidence="3 4" key="1">
    <citation type="submission" date="2017-02" db="EMBL/GenBank/DDBJ databases">
        <title>Draft genome sequence of Moraxella pluranimalium CCUG 54913T type strain.</title>
        <authorList>
            <person name="Salva-Serra F."/>
            <person name="Engstrom-Jakobsson H."/>
            <person name="Thorell K."/>
            <person name="Jaen-Luchoro D."/>
            <person name="Gonzales-Siles L."/>
            <person name="Karlsson R."/>
            <person name="Yazdan S."/>
            <person name="Boulund F."/>
            <person name="Johnning A."/>
            <person name="Engstrand L."/>
            <person name="Kristiansson E."/>
            <person name="Moore E."/>
        </authorList>
    </citation>
    <scope>NUCLEOTIDE SEQUENCE [LARGE SCALE GENOMIC DNA]</scope>
    <source>
        <strain evidence="3 4">CCUG 54913</strain>
    </source>
</reference>
<dbReference type="PRINTS" id="PR00139">
    <property type="entry name" value="ASNGLNASE"/>
</dbReference>
<dbReference type="Pfam" id="PF00710">
    <property type="entry name" value="Asparaginase"/>
    <property type="match status" value="1"/>
</dbReference>
<sequence length="334" mass="36089">MILMTTPIHLIYAGGTFGSHGTPLSPLPADVFLPILTERLAEQNYHIRVLDNDVIKDSSTLTPTEFVHFYRIILDAYATGVRRFVLLTGTDTLSFLAAFLAHALADLPDISLVITGSMQPLFIPELVDYQINKDSDAWTNLSDALGVASKHTGVYVQFYHKSLIANNTQKINSQIHDAFDGVVATFDNANHHAVPSTAIEHKINELANLQTRASTTHIHAIYALPNATDILAQSISQAAANACAIILIGYGAGNLPSSLAIIHAIDDAIARGVRIICTTMCPFGGTNSNYAAGAWQYEHGIWAAGTLSIAGIYGQALWLSLNDKLSDTHWTITP</sequence>
<dbReference type="InterPro" id="IPR036152">
    <property type="entry name" value="Asp/glu_Ase-like_sf"/>
</dbReference>
<evidence type="ECO:0000259" key="1">
    <source>
        <dbReference type="Pfam" id="PF00710"/>
    </source>
</evidence>
<dbReference type="InterPro" id="IPR027473">
    <property type="entry name" value="L-asparaginase_C"/>
</dbReference>
<evidence type="ECO:0000259" key="2">
    <source>
        <dbReference type="Pfam" id="PF17763"/>
    </source>
</evidence>
<dbReference type="GO" id="GO:0004067">
    <property type="term" value="F:asparaginase activity"/>
    <property type="evidence" value="ECO:0007669"/>
    <property type="project" value="UniProtKB-UniRule"/>
</dbReference>
<dbReference type="Gene3D" id="3.40.50.1170">
    <property type="entry name" value="L-asparaginase, N-terminal domain"/>
    <property type="match status" value="1"/>
</dbReference>
<name>A0A1T0CU99_9GAMM</name>
<feature type="domain" description="Asparaginase/glutaminase C-terminal" evidence="2">
    <location>
        <begin position="218"/>
        <end position="309"/>
    </location>
</feature>
<protein>
    <submittedName>
        <fullName evidence="3">L-asparaginase 1</fullName>
    </submittedName>
</protein>
<dbReference type="EMBL" id="MUYU01000005">
    <property type="protein sequence ID" value="OOS25902.1"/>
    <property type="molecule type" value="Genomic_DNA"/>
</dbReference>
<gene>
    <name evidence="3" type="ORF">B0680_00600</name>
</gene>
<keyword evidence="4" id="KW-1185">Reference proteome</keyword>
<dbReference type="STRING" id="470453.B0680_00600"/>
<dbReference type="SUPFAM" id="SSF53774">
    <property type="entry name" value="Glutaminase/Asparaginase"/>
    <property type="match status" value="1"/>
</dbReference>
<dbReference type="InterPro" id="IPR040919">
    <property type="entry name" value="Asparaginase_C"/>
</dbReference>
<dbReference type="AlphaFoldDB" id="A0A1T0CU99"/>
<dbReference type="SMART" id="SM00870">
    <property type="entry name" value="Asparaginase"/>
    <property type="match status" value="1"/>
</dbReference>
<dbReference type="Pfam" id="PF17763">
    <property type="entry name" value="Asparaginase_C"/>
    <property type="match status" value="1"/>
</dbReference>
<dbReference type="Proteomes" id="UP000189800">
    <property type="component" value="Unassembled WGS sequence"/>
</dbReference>
<dbReference type="SFLD" id="SFLDS00057">
    <property type="entry name" value="Glutaminase/Asparaginase"/>
    <property type="match status" value="1"/>
</dbReference>
<dbReference type="PIRSF" id="PIRSF001220">
    <property type="entry name" value="L-ASNase_gatD"/>
    <property type="match status" value="1"/>
</dbReference>
<accession>A0A1T0CU99</accession>
<dbReference type="PANTHER" id="PTHR11707">
    <property type="entry name" value="L-ASPARAGINASE"/>
    <property type="match status" value="1"/>
</dbReference>
<dbReference type="OrthoDB" id="9788068at2"/>
<dbReference type="InterPro" id="IPR037152">
    <property type="entry name" value="L-asparaginase_N_sf"/>
</dbReference>
<dbReference type="PROSITE" id="PS51732">
    <property type="entry name" value="ASN_GLN_ASE_3"/>
    <property type="match status" value="1"/>
</dbReference>
<evidence type="ECO:0000313" key="3">
    <source>
        <dbReference type="EMBL" id="OOS25902.1"/>
    </source>
</evidence>
<dbReference type="InterPro" id="IPR006034">
    <property type="entry name" value="Asparaginase/glutaminase-like"/>
</dbReference>
<dbReference type="InterPro" id="IPR027474">
    <property type="entry name" value="L-asparaginase_N"/>
</dbReference>
<proteinExistence type="predicted"/>
<dbReference type="GO" id="GO:0005829">
    <property type="term" value="C:cytosol"/>
    <property type="evidence" value="ECO:0007669"/>
    <property type="project" value="TreeGrafter"/>
</dbReference>
<evidence type="ECO:0000313" key="4">
    <source>
        <dbReference type="Proteomes" id="UP000189800"/>
    </source>
</evidence>